<dbReference type="InParanoid" id="B7Q1N3"/>
<dbReference type="VEuPathDB" id="VectorBase:ISCI020242"/>
<keyword evidence="3" id="KW-1185">Reference proteome</keyword>
<proteinExistence type="predicted"/>
<evidence type="ECO:0000313" key="2">
    <source>
        <dbReference type="EnsemblMetazoa" id="ISCW020242-PA"/>
    </source>
</evidence>
<gene>
    <name evidence="1" type="ORF">IscW_ISCW020242</name>
</gene>
<dbReference type="Proteomes" id="UP000001555">
    <property type="component" value="Unassembled WGS sequence"/>
</dbReference>
<dbReference type="AlphaFoldDB" id="B7Q1N3"/>
<name>B7Q1N3_IXOSC</name>
<protein>
    <submittedName>
        <fullName evidence="1 2">Uncharacterized protein</fullName>
    </submittedName>
</protein>
<dbReference type="VEuPathDB" id="VectorBase:ISCW020242"/>
<organism>
    <name type="scientific">Ixodes scapularis</name>
    <name type="common">Black-legged tick</name>
    <name type="synonym">Deer tick</name>
    <dbReference type="NCBI Taxonomy" id="6945"/>
    <lineage>
        <taxon>Eukaryota</taxon>
        <taxon>Metazoa</taxon>
        <taxon>Ecdysozoa</taxon>
        <taxon>Arthropoda</taxon>
        <taxon>Chelicerata</taxon>
        <taxon>Arachnida</taxon>
        <taxon>Acari</taxon>
        <taxon>Parasitiformes</taxon>
        <taxon>Ixodida</taxon>
        <taxon>Ixodoidea</taxon>
        <taxon>Ixodidae</taxon>
        <taxon>Ixodinae</taxon>
        <taxon>Ixodes</taxon>
    </lineage>
</organism>
<dbReference type="EMBL" id="ABJB010700910">
    <property type="status" value="NOT_ANNOTATED_CDS"/>
    <property type="molecule type" value="Genomic_DNA"/>
</dbReference>
<dbReference type="HOGENOM" id="CLU_2760645_0_0_1"/>
<reference evidence="2" key="2">
    <citation type="submission" date="2020-05" db="UniProtKB">
        <authorList>
            <consortium name="EnsemblMetazoa"/>
        </authorList>
    </citation>
    <scope>IDENTIFICATION</scope>
    <source>
        <strain evidence="2">wikel</strain>
    </source>
</reference>
<evidence type="ECO:0000313" key="1">
    <source>
        <dbReference type="EMBL" id="EEC12748.1"/>
    </source>
</evidence>
<dbReference type="PaxDb" id="6945-B7Q1N3"/>
<dbReference type="EnsemblMetazoa" id="ISCW020242-RA">
    <property type="protein sequence ID" value="ISCW020242-PA"/>
    <property type="gene ID" value="ISCW020242"/>
</dbReference>
<accession>B7Q1N3</accession>
<sequence length="70" mass="7145">MATLADVVDCLHEECRTGYRFGVSGTTSAEKNDAAAKADTTESVAASVATTVTSSIEAPETSQSSSSREG</sequence>
<evidence type="ECO:0000313" key="3">
    <source>
        <dbReference type="Proteomes" id="UP000001555"/>
    </source>
</evidence>
<dbReference type="EMBL" id="DS838300">
    <property type="protein sequence ID" value="EEC12748.1"/>
    <property type="molecule type" value="Genomic_DNA"/>
</dbReference>
<reference evidence="1 3" key="1">
    <citation type="submission" date="2008-03" db="EMBL/GenBank/DDBJ databases">
        <title>Annotation of Ixodes scapularis.</title>
        <authorList>
            <consortium name="Ixodes scapularis Genome Project Consortium"/>
            <person name="Caler E."/>
            <person name="Hannick L.I."/>
            <person name="Bidwell S."/>
            <person name="Joardar V."/>
            <person name="Thiagarajan M."/>
            <person name="Amedeo P."/>
            <person name="Galinsky K.J."/>
            <person name="Schobel S."/>
            <person name="Inman J."/>
            <person name="Hostetler J."/>
            <person name="Miller J."/>
            <person name="Hammond M."/>
            <person name="Megy K."/>
            <person name="Lawson D."/>
            <person name="Kodira C."/>
            <person name="Sutton G."/>
            <person name="Meyer J."/>
            <person name="Hill C.A."/>
            <person name="Birren B."/>
            <person name="Nene V."/>
            <person name="Collins F."/>
            <person name="Alarcon-Chaidez F."/>
            <person name="Wikel S."/>
            <person name="Strausberg R."/>
        </authorList>
    </citation>
    <scope>NUCLEOTIDE SEQUENCE [LARGE SCALE GENOMIC DNA]</scope>
    <source>
        <strain evidence="3">Wikel</strain>
        <strain evidence="1">Wikel colony</strain>
    </source>
</reference>